<dbReference type="InterPro" id="IPR051906">
    <property type="entry name" value="TolC-like"/>
</dbReference>
<evidence type="ECO:0000256" key="6">
    <source>
        <dbReference type="ARBA" id="ARBA00023136"/>
    </source>
</evidence>
<comment type="subcellular location">
    <subcellularLocation>
        <location evidence="1">Cell outer membrane</location>
    </subcellularLocation>
</comment>
<dbReference type="Proteomes" id="UP000830055">
    <property type="component" value="Chromosome"/>
</dbReference>
<name>A0ABM7WAY0_9BACT</name>
<organism evidence="9 10">
    <name type="scientific">Desulfofustis limnaeus</name>
    <dbReference type="NCBI Taxonomy" id="2740163"/>
    <lineage>
        <taxon>Bacteria</taxon>
        <taxon>Pseudomonadati</taxon>
        <taxon>Thermodesulfobacteriota</taxon>
        <taxon>Desulfobulbia</taxon>
        <taxon>Desulfobulbales</taxon>
        <taxon>Desulfocapsaceae</taxon>
        <taxon>Desulfofustis</taxon>
    </lineage>
</organism>
<comment type="similarity">
    <text evidence="2">Belongs to the outer membrane factor (OMF) (TC 1.B.17) family.</text>
</comment>
<evidence type="ECO:0000256" key="8">
    <source>
        <dbReference type="SAM" id="SignalP"/>
    </source>
</evidence>
<feature type="signal peptide" evidence="8">
    <location>
        <begin position="1"/>
        <end position="25"/>
    </location>
</feature>
<proteinExistence type="inferred from homology"/>
<evidence type="ECO:0000256" key="1">
    <source>
        <dbReference type="ARBA" id="ARBA00004442"/>
    </source>
</evidence>
<dbReference type="Pfam" id="PF02321">
    <property type="entry name" value="OEP"/>
    <property type="match status" value="1"/>
</dbReference>
<keyword evidence="4" id="KW-1134">Transmembrane beta strand</keyword>
<keyword evidence="8" id="KW-0732">Signal</keyword>
<sequence>MNICFSRCRTFFLVPLVAFFSLVQAAHSQEPKAIGWSLAEAVETALLSNLGLQLKRHEVQQAEGTAQAAQGSFSPLLSAEVGATGLQRTPASVAEAETEQTTVWQAGISKRFTPGTEIDLSLSNNTFDSDTDLLLFDPVYRSGWTLGITQPLLRGRGEDAQTADLEAARRALEAQTFLVDDEAAALAAQVKNAYWELVFAHRNLEVLQLSLVLAQRLKEETAARIETGSLATIDIFQPESEVAVREQELISGQQLIGSAEDRLKLLTNTSDWQTPLQPTEYPDVRPVRPDLATVMEKALANRPDLKAAALQIQAAAWRLKRAENERLPALDLYGLAGLGGTADSFGRAVDNTWGDTDHQWQIGLRFSHPLDSSLADGNYRQAAAVHARSRTSLEMMKQEVRRLARSTVRDIELALKTIEAAKKTTLARQKSLDAEQAKFEAGRSTTLDVLIAQQHYSQALTAEHRAHVSYAQILADLDRLQGIISLPKR</sequence>
<keyword evidence="5" id="KW-0812">Transmembrane</keyword>
<keyword evidence="7" id="KW-0998">Cell outer membrane</keyword>
<keyword evidence="3" id="KW-0813">Transport</keyword>
<feature type="chain" id="PRO_5046568742" evidence="8">
    <location>
        <begin position="26"/>
        <end position="489"/>
    </location>
</feature>
<dbReference type="PANTHER" id="PTHR30026:SF23">
    <property type="entry name" value="TO APRF-PUTATIVE OUTER MEMBRANE EFFLUX PROTEIN OR SECRETED ALKALINE PHOSPHATASE-RELATED"/>
    <property type="match status" value="1"/>
</dbReference>
<dbReference type="InterPro" id="IPR003423">
    <property type="entry name" value="OMP_efflux"/>
</dbReference>
<dbReference type="SUPFAM" id="SSF56954">
    <property type="entry name" value="Outer membrane efflux proteins (OEP)"/>
    <property type="match status" value="1"/>
</dbReference>
<dbReference type="Gene3D" id="1.20.1600.10">
    <property type="entry name" value="Outer membrane efflux proteins (OEP)"/>
    <property type="match status" value="1"/>
</dbReference>
<dbReference type="PANTHER" id="PTHR30026">
    <property type="entry name" value="OUTER MEMBRANE PROTEIN TOLC"/>
    <property type="match status" value="1"/>
</dbReference>
<evidence type="ECO:0000313" key="9">
    <source>
        <dbReference type="EMBL" id="BDD88067.1"/>
    </source>
</evidence>
<evidence type="ECO:0000256" key="3">
    <source>
        <dbReference type="ARBA" id="ARBA00022448"/>
    </source>
</evidence>
<dbReference type="RefSeq" id="WP_284151457.1">
    <property type="nucleotide sequence ID" value="NZ_AP025516.1"/>
</dbReference>
<accession>A0ABM7WAY0</accession>
<evidence type="ECO:0000256" key="2">
    <source>
        <dbReference type="ARBA" id="ARBA00007613"/>
    </source>
</evidence>
<evidence type="ECO:0000313" key="10">
    <source>
        <dbReference type="Proteomes" id="UP000830055"/>
    </source>
</evidence>
<gene>
    <name evidence="9" type="ORF">DPPLL_24320</name>
</gene>
<reference evidence="9 10" key="1">
    <citation type="submission" date="2022-01" db="EMBL/GenBank/DDBJ databases">
        <title>Desulfofustis limnae sp. nov., a novel mesophilic sulfate-reducing bacterium isolated from marsh soil.</title>
        <authorList>
            <person name="Watanabe M."/>
            <person name="Takahashi A."/>
            <person name="Kojima H."/>
            <person name="Fukui M."/>
        </authorList>
    </citation>
    <scope>NUCLEOTIDE SEQUENCE [LARGE SCALE GENOMIC DNA]</scope>
    <source>
        <strain evidence="9 10">PPLL</strain>
    </source>
</reference>
<keyword evidence="10" id="KW-1185">Reference proteome</keyword>
<dbReference type="EMBL" id="AP025516">
    <property type="protein sequence ID" value="BDD88067.1"/>
    <property type="molecule type" value="Genomic_DNA"/>
</dbReference>
<evidence type="ECO:0000256" key="5">
    <source>
        <dbReference type="ARBA" id="ARBA00022692"/>
    </source>
</evidence>
<keyword evidence="6" id="KW-0472">Membrane</keyword>
<evidence type="ECO:0000256" key="4">
    <source>
        <dbReference type="ARBA" id="ARBA00022452"/>
    </source>
</evidence>
<evidence type="ECO:0000256" key="7">
    <source>
        <dbReference type="ARBA" id="ARBA00023237"/>
    </source>
</evidence>
<protein>
    <submittedName>
        <fullName evidence="9">RND transporter</fullName>
    </submittedName>
</protein>